<feature type="transmembrane region" description="Helical" evidence="2">
    <location>
        <begin position="69"/>
        <end position="87"/>
    </location>
</feature>
<feature type="transmembrane region" description="Helical" evidence="2">
    <location>
        <begin position="37"/>
        <end position="57"/>
    </location>
</feature>
<dbReference type="Gene3D" id="3.10.580.10">
    <property type="entry name" value="CBS-domain"/>
    <property type="match status" value="2"/>
</dbReference>
<dbReference type="EMBL" id="SSND01000002">
    <property type="protein sequence ID" value="THD83706.1"/>
    <property type="molecule type" value="Genomic_DNA"/>
</dbReference>
<proteinExistence type="predicted"/>
<dbReference type="InterPro" id="IPR000644">
    <property type="entry name" value="CBS_dom"/>
</dbReference>
<dbReference type="SUPFAM" id="SSF54631">
    <property type="entry name" value="CBS-domain pair"/>
    <property type="match status" value="1"/>
</dbReference>
<evidence type="ECO:0000259" key="3">
    <source>
        <dbReference type="PROSITE" id="PS51371"/>
    </source>
</evidence>
<keyword evidence="2" id="KW-0812">Transmembrane</keyword>
<gene>
    <name evidence="4" type="ORF">E7811_10595</name>
</gene>
<dbReference type="InterPro" id="IPR058581">
    <property type="entry name" value="TM_HPP"/>
</dbReference>
<keyword evidence="5" id="KW-1185">Reference proteome</keyword>
<dbReference type="PANTHER" id="PTHR33741:SF5">
    <property type="entry name" value="TRANSMEMBRANE PROTEIN DDB_G0269096-RELATED"/>
    <property type="match status" value="1"/>
</dbReference>
<comment type="caution">
    <text evidence="4">The sequence shown here is derived from an EMBL/GenBank/DDBJ whole genome shotgun (WGS) entry which is preliminary data.</text>
</comment>
<dbReference type="Proteomes" id="UP000309450">
    <property type="component" value="Unassembled WGS sequence"/>
</dbReference>
<name>A0A4S3MMN9_9RHOB</name>
<evidence type="ECO:0000313" key="4">
    <source>
        <dbReference type="EMBL" id="THD83706.1"/>
    </source>
</evidence>
<keyword evidence="2" id="KW-1133">Transmembrane helix</keyword>
<keyword evidence="2" id="KW-0472">Membrane</keyword>
<dbReference type="InterPro" id="IPR046342">
    <property type="entry name" value="CBS_dom_sf"/>
</dbReference>
<keyword evidence="1" id="KW-0129">CBS domain</keyword>
<dbReference type="PROSITE" id="PS51371">
    <property type="entry name" value="CBS"/>
    <property type="match status" value="2"/>
</dbReference>
<sequence>MGRPRLREMMRASAGAAAGLLACLALAHLLTPVDTAISPAALLFAPLGATAFLVFAVPNSPLSQPWSAIVGNTASALIALTVIRVVGNPALSAALSVGGGILAMMSLRAIHPPAAAVALLISLNAGALRDTGYAFAWRPVMLDTTLLVAFAVLWNRATGRIYPFRQPPTEAERASAPDRRLGLSADDLAAILQRMHLGANIGPEDLARVIGAAQAETTARHLGGITCGEIMSRNVFAVRPSATLDEIGAMFRSHPVKALPVTDAAGHLCGTVNQSRYIKALTDAPDATAERIMRRDMATVAPDDPLAPLIAILAAGGQANVPVTEDGKLVGVITRTDLIAALAAEFGH</sequence>
<feature type="transmembrane region" description="Helical" evidence="2">
    <location>
        <begin position="93"/>
        <end position="123"/>
    </location>
</feature>
<evidence type="ECO:0000256" key="2">
    <source>
        <dbReference type="SAM" id="Phobius"/>
    </source>
</evidence>
<feature type="domain" description="CBS" evidence="3">
    <location>
        <begin position="293"/>
        <end position="348"/>
    </location>
</feature>
<feature type="domain" description="CBS" evidence="3">
    <location>
        <begin position="231"/>
        <end position="288"/>
    </location>
</feature>
<protein>
    <submittedName>
        <fullName evidence="4">CBS domain-containing protein</fullName>
    </submittedName>
</protein>
<dbReference type="SMART" id="SM00116">
    <property type="entry name" value="CBS"/>
    <property type="match status" value="2"/>
</dbReference>
<feature type="transmembrane region" description="Helical" evidence="2">
    <location>
        <begin position="135"/>
        <end position="154"/>
    </location>
</feature>
<accession>A0A4S3MMN9</accession>
<evidence type="ECO:0000256" key="1">
    <source>
        <dbReference type="PROSITE-ProRule" id="PRU00703"/>
    </source>
</evidence>
<evidence type="ECO:0000313" key="5">
    <source>
        <dbReference type="Proteomes" id="UP000309450"/>
    </source>
</evidence>
<dbReference type="AlphaFoldDB" id="A0A4S3MMN9"/>
<dbReference type="PANTHER" id="PTHR33741">
    <property type="entry name" value="TRANSMEMBRANE PROTEIN DDB_G0269096-RELATED"/>
    <property type="match status" value="1"/>
</dbReference>
<reference evidence="4 5" key="1">
    <citation type="submission" date="2019-04" db="EMBL/GenBank/DDBJ databases">
        <title>Draft genome sequence of Gemmobacter aestuarii sp. nov.</title>
        <authorList>
            <person name="Hameed A."/>
            <person name="Lin S.-Y."/>
            <person name="Shahina M."/>
            <person name="Lai W.-A."/>
            <person name="Young C.-C."/>
        </authorList>
    </citation>
    <scope>NUCLEOTIDE SEQUENCE [LARGE SCALE GENOMIC DNA]</scope>
    <source>
        <strain evidence="4 5">CC-PW-75</strain>
    </source>
</reference>
<dbReference type="Pfam" id="PF04982">
    <property type="entry name" value="TM_HPP"/>
    <property type="match status" value="1"/>
</dbReference>
<dbReference type="PROSITE" id="PS51257">
    <property type="entry name" value="PROKAR_LIPOPROTEIN"/>
    <property type="match status" value="1"/>
</dbReference>
<organism evidence="4 5">
    <name type="scientific">Aliigemmobacter aestuarii</name>
    <dbReference type="NCBI Taxonomy" id="1445661"/>
    <lineage>
        <taxon>Bacteria</taxon>
        <taxon>Pseudomonadati</taxon>
        <taxon>Pseudomonadota</taxon>
        <taxon>Alphaproteobacteria</taxon>
        <taxon>Rhodobacterales</taxon>
        <taxon>Paracoccaceae</taxon>
        <taxon>Aliigemmobacter</taxon>
    </lineage>
</organism>
<dbReference type="InterPro" id="IPR007065">
    <property type="entry name" value="HPP"/>
</dbReference>
<dbReference type="Pfam" id="PF00571">
    <property type="entry name" value="CBS"/>
    <property type="match status" value="2"/>
</dbReference>